<evidence type="ECO:0000313" key="1">
    <source>
        <dbReference type="EMBL" id="QRO85124.1"/>
    </source>
</evidence>
<organism evidence="1 2">
    <name type="scientific">Mammaliicoccus vitulinus</name>
    <dbReference type="NCBI Taxonomy" id="71237"/>
    <lineage>
        <taxon>Bacteria</taxon>
        <taxon>Bacillati</taxon>
        <taxon>Bacillota</taxon>
        <taxon>Bacilli</taxon>
        <taxon>Bacillales</taxon>
        <taxon>Staphylococcaceae</taxon>
        <taxon>Mammaliicoccus</taxon>
    </lineage>
</organism>
<reference evidence="1 2" key="1">
    <citation type="submission" date="2021-02" db="EMBL/GenBank/DDBJ databases">
        <title>FDA dAtabase for Regulatory Grade micrObial Sequences (FDA-ARGOS): Supporting development and validation of Infectious Disease Dx tests.</title>
        <authorList>
            <person name="Sproer C."/>
            <person name="Gronow S."/>
            <person name="Severitt S."/>
            <person name="Schroder I."/>
            <person name="Tallon L."/>
            <person name="Sadzewicz L."/>
            <person name="Zhao X."/>
            <person name="Boylan J."/>
            <person name="Ott S."/>
            <person name="Bowen H."/>
            <person name="Vavikolanu K."/>
            <person name="Mehta A."/>
            <person name="Aluvathingal J."/>
            <person name="Nadendla S."/>
            <person name="Lowell S."/>
            <person name="Myers T."/>
            <person name="Yan Y."/>
            <person name="Sichtig H."/>
        </authorList>
    </citation>
    <scope>NUCLEOTIDE SEQUENCE [LARGE SCALE GENOMIC DNA]</scope>
    <source>
        <strain evidence="1 2">FDAARGOS_1207</strain>
    </source>
</reference>
<keyword evidence="2" id="KW-1185">Reference proteome</keyword>
<name>A0ABX7HET2_9STAP</name>
<evidence type="ECO:0008006" key="3">
    <source>
        <dbReference type="Google" id="ProtNLM"/>
    </source>
</evidence>
<evidence type="ECO:0000313" key="2">
    <source>
        <dbReference type="Proteomes" id="UP000627155"/>
    </source>
</evidence>
<dbReference type="NCBIfam" id="NF047360">
    <property type="entry name" value="tail_chap_PVL"/>
    <property type="match status" value="1"/>
</dbReference>
<sequence length="104" mass="11909">MTKSITLEINGEEKKYHRENIKGRQARKGINLTMKVSALANDMKVDEIDKFDDLLDQCEEFIVNDLYGKQFTKDELLDGVDGDKYVEFLMEQVAGTDETSGKKK</sequence>
<protein>
    <recommendedName>
        <fullName evidence="3">Phage protein</fullName>
    </recommendedName>
</protein>
<dbReference type="EMBL" id="CP069486">
    <property type="protein sequence ID" value="QRO85124.1"/>
    <property type="molecule type" value="Genomic_DNA"/>
</dbReference>
<dbReference type="InterPro" id="IPR057006">
    <property type="entry name" value="Phage_TAC_19"/>
</dbReference>
<gene>
    <name evidence="1" type="ORF">I6J37_13265</name>
</gene>
<accession>A0ABX7HET2</accession>
<dbReference type="Pfam" id="PF23857">
    <property type="entry name" value="Phage_TAC_19"/>
    <property type="match status" value="1"/>
</dbReference>
<proteinExistence type="predicted"/>
<dbReference type="Proteomes" id="UP000627155">
    <property type="component" value="Chromosome"/>
</dbReference>
<dbReference type="RefSeq" id="WP_103322861.1">
    <property type="nucleotide sequence ID" value="NZ_CP069486.1"/>
</dbReference>